<dbReference type="Proteomes" id="UP001060261">
    <property type="component" value="Chromosome"/>
</dbReference>
<sequence length="148" mass="16297">MTYALQTAARQHIESRFRAAIDRDISGVAADECLRRELMTPDGTPAARLCLGSHPAVADLLFRRLAFDWDTVVYVYDGTRGEQSRYLKAKLDLTVALAESGDELTAAVEHRLDAAHQALEQLWRAWAGYQATTTDDLAQAVDEFGGVG</sequence>
<proteinExistence type="predicted"/>
<dbReference type="EMBL" id="CP104213">
    <property type="protein sequence ID" value="UWX65097.1"/>
    <property type="molecule type" value="Genomic_DNA"/>
</dbReference>
<keyword evidence="2" id="KW-1185">Reference proteome</keyword>
<reference evidence="1" key="1">
    <citation type="submission" date="2022-09" db="EMBL/GenBank/DDBJ databases">
        <title>genome sequence of Deinococcus rubellus.</title>
        <authorList>
            <person name="Srinivasan S."/>
        </authorList>
    </citation>
    <scope>NUCLEOTIDE SEQUENCE</scope>
    <source>
        <strain evidence="1">Ant6</strain>
    </source>
</reference>
<evidence type="ECO:0000313" key="2">
    <source>
        <dbReference type="Proteomes" id="UP001060261"/>
    </source>
</evidence>
<name>A0ABY5YLW3_9DEIO</name>
<evidence type="ECO:0000313" key="1">
    <source>
        <dbReference type="EMBL" id="UWX65097.1"/>
    </source>
</evidence>
<accession>A0ABY5YLW3</accession>
<dbReference type="RefSeq" id="WP_260561355.1">
    <property type="nucleotide sequence ID" value="NZ_BAABEC010000175.1"/>
</dbReference>
<gene>
    <name evidence="1" type="ORF">N0D28_05415</name>
</gene>
<protein>
    <submittedName>
        <fullName evidence="1">Uncharacterized protein</fullName>
    </submittedName>
</protein>
<organism evidence="1 2">
    <name type="scientific">Deinococcus rubellus</name>
    <dbReference type="NCBI Taxonomy" id="1889240"/>
    <lineage>
        <taxon>Bacteria</taxon>
        <taxon>Thermotogati</taxon>
        <taxon>Deinococcota</taxon>
        <taxon>Deinococci</taxon>
        <taxon>Deinococcales</taxon>
        <taxon>Deinococcaceae</taxon>
        <taxon>Deinococcus</taxon>
    </lineage>
</organism>